<dbReference type="KEGG" id="msd:MYSTI_04151"/>
<dbReference type="EMBL" id="CP004025">
    <property type="protein sequence ID" value="AGC45451.1"/>
    <property type="molecule type" value="Genomic_DNA"/>
</dbReference>
<proteinExistence type="predicted"/>
<evidence type="ECO:0000313" key="1">
    <source>
        <dbReference type="EMBL" id="AGC45451.1"/>
    </source>
</evidence>
<dbReference type="PATRIC" id="fig|1278073.3.peg.4223"/>
<sequence length="132" mass="13920">MSGRVDVYILPGGAMAPWGGRRPATACEEQYARALSAHAVNRSRMVDATQAEAEARKACVAAIAEHGPCSVEADAARRRWDAAHARTLDAAARLEAATLRIQRAMDAWASEVAAREYARAVPGADMDAGGAT</sequence>
<dbReference type="RefSeq" id="WP_015349711.1">
    <property type="nucleotide sequence ID" value="NC_020126.1"/>
</dbReference>
<protein>
    <submittedName>
        <fullName evidence="1">Uncharacterized protein</fullName>
    </submittedName>
</protein>
<dbReference type="AlphaFoldDB" id="L7U969"/>
<dbReference type="OrthoDB" id="9925013at2"/>
<dbReference type="HOGENOM" id="CLU_1914809_0_0_7"/>
<dbReference type="STRING" id="1278073.MYSTI_04151"/>
<reference evidence="1 2" key="1">
    <citation type="journal article" date="2013" name="Genome Announc.">
        <title>Complete genome sequence of Myxococcus stipitatus strain DSM 14675, a fruiting myxobacterium.</title>
        <authorList>
            <person name="Huntley S."/>
            <person name="Kneip S."/>
            <person name="Treuner-Lange A."/>
            <person name="Sogaard-Andersen L."/>
        </authorList>
    </citation>
    <scope>NUCLEOTIDE SEQUENCE [LARGE SCALE GENOMIC DNA]</scope>
    <source>
        <strain evidence="2">DSM 14675 / JCM 12634 / Mx s8</strain>
    </source>
</reference>
<organism evidence="1 2">
    <name type="scientific">Myxococcus stipitatus (strain DSM 14675 / JCM 12634 / Mx s8)</name>
    <dbReference type="NCBI Taxonomy" id="1278073"/>
    <lineage>
        <taxon>Bacteria</taxon>
        <taxon>Pseudomonadati</taxon>
        <taxon>Myxococcota</taxon>
        <taxon>Myxococcia</taxon>
        <taxon>Myxococcales</taxon>
        <taxon>Cystobacterineae</taxon>
        <taxon>Myxococcaceae</taxon>
        <taxon>Myxococcus</taxon>
    </lineage>
</organism>
<gene>
    <name evidence="1" type="ordered locus">MYSTI_04151</name>
</gene>
<accession>L7U969</accession>
<name>L7U969_MYXSD</name>
<keyword evidence="2" id="KW-1185">Reference proteome</keyword>
<dbReference type="Proteomes" id="UP000011131">
    <property type="component" value="Chromosome"/>
</dbReference>
<evidence type="ECO:0000313" key="2">
    <source>
        <dbReference type="Proteomes" id="UP000011131"/>
    </source>
</evidence>